<protein>
    <submittedName>
        <fullName evidence="2">Uncharacterized protein</fullName>
    </submittedName>
</protein>
<dbReference type="SUPFAM" id="SSF52047">
    <property type="entry name" value="RNI-like"/>
    <property type="match status" value="2"/>
</dbReference>
<evidence type="ECO:0000256" key="1">
    <source>
        <dbReference type="SAM" id="MobiDB-lite"/>
    </source>
</evidence>
<dbReference type="SMART" id="SM00367">
    <property type="entry name" value="LRR_CC"/>
    <property type="match status" value="5"/>
</dbReference>
<evidence type="ECO:0000313" key="3">
    <source>
        <dbReference type="Proteomes" id="UP000298416"/>
    </source>
</evidence>
<dbReference type="EMBL" id="PNBA02000021">
    <property type="protein sequence ID" value="KAG6388220.1"/>
    <property type="molecule type" value="Genomic_DNA"/>
</dbReference>
<dbReference type="InterPro" id="IPR001611">
    <property type="entry name" value="Leu-rich_rpt"/>
</dbReference>
<name>A0A8X8W518_SALSN</name>
<reference evidence="2" key="1">
    <citation type="submission" date="2018-01" db="EMBL/GenBank/DDBJ databases">
        <authorList>
            <person name="Mao J.F."/>
        </authorList>
    </citation>
    <scope>NUCLEOTIDE SEQUENCE</scope>
    <source>
        <strain evidence="2">Huo1</strain>
        <tissue evidence="2">Leaf</tissue>
    </source>
</reference>
<dbReference type="Proteomes" id="UP000298416">
    <property type="component" value="Unassembled WGS sequence"/>
</dbReference>
<comment type="caution">
    <text evidence="2">The sequence shown here is derived from an EMBL/GenBank/DDBJ whole genome shotgun (WGS) entry which is preliminary data.</text>
</comment>
<sequence length="583" mass="64751">MEPLLERMCIDAATESADAVDKWRRQRRTLQRMPSHLAEALLRRLLQRRLLYPSLLEVFKYTVEDVDLSGESFVDAEWMAYLGAFHYLNSLILADCHKINNAALWYITGMPTLKEMDLSRCSKITDAGIQHLLSLPALEKLRISETGVTADGVIILASLSHLLLLDLGGLPVTDSALNSLQTLTKLQGLDLWGSEVSNESVTTLKMFRNLSFLNLAWTKVTMLPYLPSLTCLNMSRCTISSLFEGEGQKPRLEKVNFSGATIHNTSEAFKYVETSRLSLLDISNSALQSYSFLSSMNAMTNLDLSDSGLVDDGSVEHIARIGATLKKLNLSDTKVSVEGINALAGNVPNLETLLLSGTPIDDTAIHFLSMMPALKVINLSRTHVKGLMQLGGAHDEVPSFSALESLSHLETLDLELLHIKDLALRPLANMSRLSHLTLRSVSLTNESLYHISSAKKLVHLGLRDTVVTDTGLEAFAPPPALEILDLRGCWLLSKEFVSRFCQMHPQLEVRHDLFETLYKRKEHSTPSRATTRTPKGKNKQGSSSAPPQYFVVDQRLKYSREELLSLRISLSLSLVPFLNGPTK</sequence>
<proteinExistence type="predicted"/>
<dbReference type="Pfam" id="PF13516">
    <property type="entry name" value="LRR_6"/>
    <property type="match status" value="2"/>
</dbReference>
<dbReference type="AlphaFoldDB" id="A0A8X8W518"/>
<keyword evidence="3" id="KW-1185">Reference proteome</keyword>
<dbReference type="InterPro" id="IPR051341">
    <property type="entry name" value="Zyg-11_UBL_adapter"/>
</dbReference>
<feature type="compositionally biased region" description="Polar residues" evidence="1">
    <location>
        <begin position="526"/>
        <end position="546"/>
    </location>
</feature>
<dbReference type="PANTHER" id="PTHR12904">
    <property type="match status" value="1"/>
</dbReference>
<reference evidence="2" key="2">
    <citation type="submission" date="2020-08" db="EMBL/GenBank/DDBJ databases">
        <title>Plant Genome Project.</title>
        <authorList>
            <person name="Zhang R.-G."/>
        </authorList>
    </citation>
    <scope>NUCLEOTIDE SEQUENCE</scope>
    <source>
        <strain evidence="2">Huo1</strain>
        <tissue evidence="2">Leaf</tissue>
    </source>
</reference>
<gene>
    <name evidence="2" type="ORF">SASPL_153419</name>
</gene>
<evidence type="ECO:0000313" key="2">
    <source>
        <dbReference type="EMBL" id="KAG6388220.1"/>
    </source>
</evidence>
<accession>A0A8X8W518</accession>
<dbReference type="InterPro" id="IPR006553">
    <property type="entry name" value="Leu-rich_rpt_Cys-con_subtyp"/>
</dbReference>
<organism evidence="2">
    <name type="scientific">Salvia splendens</name>
    <name type="common">Scarlet sage</name>
    <dbReference type="NCBI Taxonomy" id="180675"/>
    <lineage>
        <taxon>Eukaryota</taxon>
        <taxon>Viridiplantae</taxon>
        <taxon>Streptophyta</taxon>
        <taxon>Embryophyta</taxon>
        <taxon>Tracheophyta</taxon>
        <taxon>Spermatophyta</taxon>
        <taxon>Magnoliopsida</taxon>
        <taxon>eudicotyledons</taxon>
        <taxon>Gunneridae</taxon>
        <taxon>Pentapetalae</taxon>
        <taxon>asterids</taxon>
        <taxon>lamiids</taxon>
        <taxon>Lamiales</taxon>
        <taxon>Lamiaceae</taxon>
        <taxon>Nepetoideae</taxon>
        <taxon>Mentheae</taxon>
        <taxon>Salviinae</taxon>
        <taxon>Salvia</taxon>
        <taxon>Salvia subgen. Calosphace</taxon>
        <taxon>core Calosphace</taxon>
    </lineage>
</organism>
<dbReference type="InterPro" id="IPR032675">
    <property type="entry name" value="LRR_dom_sf"/>
</dbReference>
<dbReference type="Gene3D" id="3.80.10.10">
    <property type="entry name" value="Ribonuclease Inhibitor"/>
    <property type="match status" value="4"/>
</dbReference>
<dbReference type="PANTHER" id="PTHR12904:SF23">
    <property type="entry name" value="PROTEIN ZER-1 HOMOLOG"/>
    <property type="match status" value="1"/>
</dbReference>
<feature type="region of interest" description="Disordered" evidence="1">
    <location>
        <begin position="521"/>
        <end position="546"/>
    </location>
</feature>